<keyword evidence="2" id="KW-1185">Reference proteome</keyword>
<dbReference type="Gene3D" id="1.20.1290.10">
    <property type="entry name" value="AhpD-like"/>
    <property type="match status" value="1"/>
</dbReference>
<evidence type="ECO:0000313" key="1">
    <source>
        <dbReference type="EMBL" id="KAK0674044.1"/>
    </source>
</evidence>
<gene>
    <name evidence="1" type="ORF">QBC41DRAFT_310233</name>
</gene>
<organism evidence="1 2">
    <name type="scientific">Cercophora samala</name>
    <dbReference type="NCBI Taxonomy" id="330535"/>
    <lineage>
        <taxon>Eukaryota</taxon>
        <taxon>Fungi</taxon>
        <taxon>Dikarya</taxon>
        <taxon>Ascomycota</taxon>
        <taxon>Pezizomycotina</taxon>
        <taxon>Sordariomycetes</taxon>
        <taxon>Sordariomycetidae</taxon>
        <taxon>Sordariales</taxon>
        <taxon>Lasiosphaeriaceae</taxon>
        <taxon>Cercophora</taxon>
    </lineage>
</organism>
<dbReference type="Proteomes" id="UP001174997">
    <property type="component" value="Unassembled WGS sequence"/>
</dbReference>
<dbReference type="PANTHER" id="PTHR28180:SF2">
    <property type="entry name" value="PEROXISOMAL PROTEIN 2"/>
    <property type="match status" value="1"/>
</dbReference>
<dbReference type="AlphaFoldDB" id="A0AA39ZMR1"/>
<dbReference type="InterPro" id="IPR052999">
    <property type="entry name" value="PTS1_Protein"/>
</dbReference>
<comment type="caution">
    <text evidence="1">The sequence shown here is derived from an EMBL/GenBank/DDBJ whole genome shotgun (WGS) entry which is preliminary data.</text>
</comment>
<evidence type="ECO:0000313" key="2">
    <source>
        <dbReference type="Proteomes" id="UP001174997"/>
    </source>
</evidence>
<evidence type="ECO:0008006" key="3">
    <source>
        <dbReference type="Google" id="ProtNLM"/>
    </source>
</evidence>
<protein>
    <recommendedName>
        <fullName evidence="3">Carboxymuconolactone decarboxylase</fullName>
    </recommendedName>
</protein>
<accession>A0AA39ZMR1</accession>
<proteinExistence type="predicted"/>
<name>A0AA39ZMR1_9PEZI</name>
<dbReference type="PANTHER" id="PTHR28180">
    <property type="entry name" value="CONSERVED MITOCHONDRIAL PROTEIN-RELATED"/>
    <property type="match status" value="1"/>
</dbReference>
<reference evidence="1" key="1">
    <citation type="submission" date="2023-06" db="EMBL/GenBank/DDBJ databases">
        <title>Genome-scale phylogeny and comparative genomics of the fungal order Sordariales.</title>
        <authorList>
            <consortium name="Lawrence Berkeley National Laboratory"/>
            <person name="Hensen N."/>
            <person name="Bonometti L."/>
            <person name="Westerberg I."/>
            <person name="Brannstrom I.O."/>
            <person name="Guillou S."/>
            <person name="Cros-Aarteil S."/>
            <person name="Calhoun S."/>
            <person name="Haridas S."/>
            <person name="Kuo A."/>
            <person name="Mondo S."/>
            <person name="Pangilinan J."/>
            <person name="Riley R."/>
            <person name="Labutti K."/>
            <person name="Andreopoulos B."/>
            <person name="Lipzen A."/>
            <person name="Chen C."/>
            <person name="Yanf M."/>
            <person name="Daum C."/>
            <person name="Ng V."/>
            <person name="Clum A."/>
            <person name="Steindorff A."/>
            <person name="Ohm R."/>
            <person name="Martin F."/>
            <person name="Silar P."/>
            <person name="Natvig D."/>
            <person name="Lalanne C."/>
            <person name="Gautier V."/>
            <person name="Ament-Velasquez S.L."/>
            <person name="Kruys A."/>
            <person name="Hutchinson M.I."/>
            <person name="Powell A.J."/>
            <person name="Barry K."/>
            <person name="Miller A.N."/>
            <person name="Grigoriev I.V."/>
            <person name="Debuchy R."/>
            <person name="Gladieux P."/>
            <person name="Thoren M.H."/>
            <person name="Johannesson H."/>
        </authorList>
    </citation>
    <scope>NUCLEOTIDE SEQUENCE</scope>
    <source>
        <strain evidence="1">CBS 307.81</strain>
    </source>
</reference>
<sequence>MSTLPSIITPAFLASVRSRPNLPVNTWYFIAATTLSQLNRPDEIQKVYLHALNQKWTGTEAAEDSVPSFDEKRDISRRMREALVKAAAVTGVPKTINALLELKKVTPDDLLDEPQGLSPTGRPTDIYDTPMTQILKRGQEFFEGIYGKITKRVMGQMDRSGTEDLGLIARLVYGYILSNTSVLSAVETSYVMIAGLIPQDVNPQLKGHLRGALNGGATVDEVKAVRSIVMDICVAAGMKMLDGDVPAGFGWRVEPADV</sequence>
<dbReference type="EMBL" id="JAULSY010000003">
    <property type="protein sequence ID" value="KAK0674044.1"/>
    <property type="molecule type" value="Genomic_DNA"/>
</dbReference>
<dbReference type="InterPro" id="IPR029032">
    <property type="entry name" value="AhpD-like"/>
</dbReference>
<dbReference type="SUPFAM" id="SSF69118">
    <property type="entry name" value="AhpD-like"/>
    <property type="match status" value="1"/>
</dbReference>